<keyword evidence="1" id="KW-0812">Transmembrane</keyword>
<gene>
    <name evidence="2" type="ORF">BC6307_21800</name>
</gene>
<dbReference type="KEGG" id="bcoh:BC6307_21800"/>
<keyword evidence="3" id="KW-1185">Reference proteome</keyword>
<dbReference type="STRING" id="1314751.GCA_001591425_04691"/>
<accession>A0A223KWE8</accession>
<name>A0A223KWE8_9BACI</name>
<dbReference type="Proteomes" id="UP000215224">
    <property type="component" value="Chromosome"/>
</dbReference>
<dbReference type="RefSeq" id="WP_066421198.1">
    <property type="nucleotide sequence ID" value="NZ_CP018866.1"/>
</dbReference>
<proteinExistence type="predicted"/>
<sequence length="60" mass="6674">MIILVFMLLVVGVSIFLAIKKQRPAFLSLPVLALITYVIVEIALVPAPFLDTVKFIFSLQ</sequence>
<keyword evidence="1" id="KW-1133">Transmembrane helix</keyword>
<keyword evidence="1" id="KW-0472">Membrane</keyword>
<evidence type="ECO:0000313" key="2">
    <source>
        <dbReference type="EMBL" id="AST93713.1"/>
    </source>
</evidence>
<protein>
    <submittedName>
        <fullName evidence="2">Uncharacterized protein</fullName>
    </submittedName>
</protein>
<dbReference type="EMBL" id="CP018866">
    <property type="protein sequence ID" value="AST93713.1"/>
    <property type="molecule type" value="Genomic_DNA"/>
</dbReference>
<organism evidence="2 3">
    <name type="scientific">Sutcliffiella cohnii</name>
    <dbReference type="NCBI Taxonomy" id="33932"/>
    <lineage>
        <taxon>Bacteria</taxon>
        <taxon>Bacillati</taxon>
        <taxon>Bacillota</taxon>
        <taxon>Bacilli</taxon>
        <taxon>Bacillales</taxon>
        <taxon>Bacillaceae</taxon>
        <taxon>Sutcliffiella</taxon>
    </lineage>
</organism>
<evidence type="ECO:0000313" key="3">
    <source>
        <dbReference type="Proteomes" id="UP000215224"/>
    </source>
</evidence>
<feature type="transmembrane region" description="Helical" evidence="1">
    <location>
        <begin position="28"/>
        <end position="50"/>
    </location>
</feature>
<dbReference type="AlphaFoldDB" id="A0A223KWE8"/>
<evidence type="ECO:0000256" key="1">
    <source>
        <dbReference type="SAM" id="Phobius"/>
    </source>
</evidence>
<reference evidence="2 3" key="1">
    <citation type="submission" date="2016-12" db="EMBL/GenBank/DDBJ databases">
        <title>The whole genome sequencing and assembly of Bacillus cohnii DSM 6307T strain.</title>
        <authorList>
            <person name="Lee Y.-J."/>
            <person name="Yi H."/>
            <person name="Bahn Y.-S."/>
            <person name="Kim J.F."/>
            <person name="Lee D.-W."/>
        </authorList>
    </citation>
    <scope>NUCLEOTIDE SEQUENCE [LARGE SCALE GENOMIC DNA]</scope>
    <source>
        <strain evidence="2 3">DSM 6307</strain>
    </source>
</reference>